<dbReference type="GO" id="GO:0005737">
    <property type="term" value="C:cytoplasm"/>
    <property type="evidence" value="ECO:0007669"/>
    <property type="project" value="TreeGrafter"/>
</dbReference>
<dbReference type="AlphaFoldDB" id="A0A0D8Y1G6"/>
<evidence type="ECO:0000313" key="6">
    <source>
        <dbReference type="Proteomes" id="UP000053766"/>
    </source>
</evidence>
<evidence type="ECO:0000259" key="4">
    <source>
        <dbReference type="Pfam" id="PF25322"/>
    </source>
</evidence>
<comment type="similarity">
    <text evidence="1">Belongs to the SIN1 family.</text>
</comment>
<proteinExistence type="inferred from homology"/>
<organism evidence="5 6">
    <name type="scientific">Dictyocaulus viviparus</name>
    <name type="common">Bovine lungworm</name>
    <dbReference type="NCBI Taxonomy" id="29172"/>
    <lineage>
        <taxon>Eukaryota</taxon>
        <taxon>Metazoa</taxon>
        <taxon>Ecdysozoa</taxon>
        <taxon>Nematoda</taxon>
        <taxon>Chromadorea</taxon>
        <taxon>Rhabditida</taxon>
        <taxon>Rhabditina</taxon>
        <taxon>Rhabditomorpha</taxon>
        <taxon>Strongyloidea</taxon>
        <taxon>Metastrongylidae</taxon>
        <taxon>Dictyocaulus</taxon>
    </lineage>
</organism>
<dbReference type="PANTHER" id="PTHR13335">
    <property type="entry name" value="TARGET OF RAPAMYCIN COMPLEX 2 SUBUNIT MAPKAP1"/>
    <property type="match status" value="1"/>
</dbReference>
<feature type="region of interest" description="Disordered" evidence="2">
    <location>
        <begin position="40"/>
        <end position="60"/>
    </location>
</feature>
<dbReference type="Pfam" id="PF25322">
    <property type="entry name" value="RBD_SIN1"/>
    <property type="match status" value="1"/>
</dbReference>
<evidence type="ECO:0000313" key="5">
    <source>
        <dbReference type="EMBL" id="KJH50535.1"/>
    </source>
</evidence>
<dbReference type="InterPro" id="IPR057339">
    <property type="entry name" value="RBD_SIN1"/>
</dbReference>
<feature type="domain" description="Target of rapamycin complex 2 subunit MAPKAP1-like Ras-binding" evidence="4">
    <location>
        <begin position="233"/>
        <end position="306"/>
    </location>
</feature>
<keyword evidence="6" id="KW-1185">Reference proteome</keyword>
<name>A0A0D8Y1G6_DICVI</name>
<dbReference type="STRING" id="29172.A0A0D8Y1G6"/>
<dbReference type="GO" id="GO:0038203">
    <property type="term" value="P:TORC2 signaling"/>
    <property type="evidence" value="ECO:0007669"/>
    <property type="project" value="TreeGrafter"/>
</dbReference>
<reference evidence="6" key="2">
    <citation type="journal article" date="2016" name="Sci. Rep.">
        <title>Dictyocaulus viviparus genome, variome and transcriptome elucidate lungworm biology and support future intervention.</title>
        <authorList>
            <person name="McNulty S.N."/>
            <person name="Strube C."/>
            <person name="Rosa B.A."/>
            <person name="Martin J.C."/>
            <person name="Tyagi R."/>
            <person name="Choi Y.J."/>
            <person name="Wang Q."/>
            <person name="Hallsworth Pepin K."/>
            <person name="Zhang X."/>
            <person name="Ozersky P."/>
            <person name="Wilson R.K."/>
            <person name="Sternberg P.W."/>
            <person name="Gasser R.B."/>
            <person name="Mitreva M."/>
        </authorList>
    </citation>
    <scope>NUCLEOTIDE SEQUENCE [LARGE SCALE GENOMIC DNA]</scope>
    <source>
        <strain evidence="6">HannoverDv2000</strain>
    </source>
</reference>
<protein>
    <submittedName>
        <fullName evidence="5">Uncharacterized protein</fullName>
    </submittedName>
</protein>
<dbReference type="GO" id="GO:0005546">
    <property type="term" value="F:phosphatidylinositol-4,5-bisphosphate binding"/>
    <property type="evidence" value="ECO:0007669"/>
    <property type="project" value="TreeGrafter"/>
</dbReference>
<feature type="domain" description="CRIM" evidence="3">
    <location>
        <begin position="170"/>
        <end position="218"/>
    </location>
</feature>
<dbReference type="GO" id="GO:0005886">
    <property type="term" value="C:plasma membrane"/>
    <property type="evidence" value="ECO:0007669"/>
    <property type="project" value="TreeGrafter"/>
</dbReference>
<dbReference type="OrthoDB" id="241990at2759"/>
<evidence type="ECO:0000259" key="3">
    <source>
        <dbReference type="Pfam" id="PF16978"/>
    </source>
</evidence>
<dbReference type="InterPro" id="IPR031567">
    <property type="entry name" value="CRIM_dom"/>
</dbReference>
<gene>
    <name evidence="5" type="ORF">DICVIV_03300</name>
</gene>
<sequence>MAFFGKQELIDYIRHELRIEDDSGTCARVVAPERRRQKSGDLPLNFRMATSSDDEDNHDDSYSEYEIPIFETPSYTKQVIEARLRSRTLESGDDNESHIGNLINEKQRDSSELFVSKKVDQFEENLEKRSAVSKFLEENGALMDNPLLEYARFEAVRDKASKKILYSQLQKGNVDDYQLLMADEGGEIETDLPPLDRYRSIGDLGFTVLALVSKKAQKEELKSAHKVVVYLPNGHQYMYELENLDHTLEWLRDETVKRKKLDMVDTPSGLVKDMEYDLEDVNLFGKSLNLQQSIGNSGCLEFVLVRKFSSRGEFHPRGVMFRQKSTALLTPVSRTSINQSLPDFNIVQVGSGDASCASFERTSQIQSIEEDELNMNFLQWMDNGKQTKLFILLAIRWDLFDIVPLATIRWDLFDIVPLTSNRKSFLPNSYQKVISVFWSNLCDVRIVDRSTTGQRSVLAITWLPEARKDAVPSKHSADQISLRRIAQLYENRTWKVVMVAFETPEEALQAKEHMVDVISALNSPAYQAYQHSRNGLRSPSEAAEAILMEMADGLLPATSRHPRKPSAIKKLLGRNVLMH</sequence>
<dbReference type="EMBL" id="KN716203">
    <property type="protein sequence ID" value="KJH50535.1"/>
    <property type="molecule type" value="Genomic_DNA"/>
</dbReference>
<accession>A0A0D8Y1G6</accession>
<evidence type="ECO:0000256" key="1">
    <source>
        <dbReference type="ARBA" id="ARBA00009407"/>
    </source>
</evidence>
<dbReference type="PANTHER" id="PTHR13335:SF1">
    <property type="entry name" value="TARGET OF RAPAMYCIN COMPLEX 2 SUBUNIT MAPKAP1"/>
    <property type="match status" value="1"/>
</dbReference>
<evidence type="ECO:0000256" key="2">
    <source>
        <dbReference type="SAM" id="MobiDB-lite"/>
    </source>
</evidence>
<dbReference type="InterPro" id="IPR008828">
    <property type="entry name" value="Sin1/Avo1"/>
</dbReference>
<reference evidence="5 6" key="1">
    <citation type="submission" date="2013-11" db="EMBL/GenBank/DDBJ databases">
        <title>Draft genome of the bovine lungworm Dictyocaulus viviparus.</title>
        <authorList>
            <person name="Mitreva M."/>
        </authorList>
    </citation>
    <scope>NUCLEOTIDE SEQUENCE [LARGE SCALE GENOMIC DNA]</scope>
    <source>
        <strain evidence="5 6">HannoverDv2000</strain>
    </source>
</reference>
<dbReference type="Proteomes" id="UP000053766">
    <property type="component" value="Unassembled WGS sequence"/>
</dbReference>
<dbReference type="GO" id="GO:0031932">
    <property type="term" value="C:TORC2 complex"/>
    <property type="evidence" value="ECO:0007669"/>
    <property type="project" value="InterPro"/>
</dbReference>
<dbReference type="Pfam" id="PF16978">
    <property type="entry name" value="CRIM"/>
    <property type="match status" value="1"/>
</dbReference>